<name>A0A0D1VR94_9EURO</name>
<dbReference type="HOGENOM" id="CLU_1489037_0_0_1"/>
<organism evidence="1 2">
    <name type="scientific">Exophiala sideris</name>
    <dbReference type="NCBI Taxonomy" id="1016849"/>
    <lineage>
        <taxon>Eukaryota</taxon>
        <taxon>Fungi</taxon>
        <taxon>Dikarya</taxon>
        <taxon>Ascomycota</taxon>
        <taxon>Pezizomycotina</taxon>
        <taxon>Eurotiomycetes</taxon>
        <taxon>Chaetothyriomycetidae</taxon>
        <taxon>Chaetothyriales</taxon>
        <taxon>Herpotrichiellaceae</taxon>
        <taxon>Exophiala</taxon>
    </lineage>
</organism>
<evidence type="ECO:0000313" key="1">
    <source>
        <dbReference type="EMBL" id="KIV78535.1"/>
    </source>
</evidence>
<proteinExistence type="predicted"/>
<evidence type="ECO:0000313" key="2">
    <source>
        <dbReference type="Proteomes" id="UP000053599"/>
    </source>
</evidence>
<reference evidence="1 2" key="1">
    <citation type="submission" date="2015-01" db="EMBL/GenBank/DDBJ databases">
        <title>The Genome Sequence of Exophiala sideris CBS121828.</title>
        <authorList>
            <consortium name="The Broad Institute Genomics Platform"/>
            <person name="Cuomo C."/>
            <person name="de Hoog S."/>
            <person name="Gorbushina A."/>
            <person name="Stielow B."/>
            <person name="Teixiera M."/>
            <person name="Abouelleil A."/>
            <person name="Chapman S.B."/>
            <person name="Priest M."/>
            <person name="Young S.K."/>
            <person name="Wortman J."/>
            <person name="Nusbaum C."/>
            <person name="Birren B."/>
        </authorList>
    </citation>
    <scope>NUCLEOTIDE SEQUENCE [LARGE SCALE GENOMIC DNA]</scope>
    <source>
        <strain evidence="1 2">CBS 121828</strain>
    </source>
</reference>
<sequence>MSLQYIINITNNSGNPQTYCLFAAPPSITSSGSKVDIVRFVIVGTETVLDGVTTIIQFPQTILAVCGTRKLTTDALKDVKTFSAKPITLSTNDTPGTHADGFMLGFGTRLETRTGYYAMFTPHPLETYQIQPGLEYVVAVGSVATGSPVIDQQLLNTCGVSFNSTQTVGVVHLSDGKLVLS</sequence>
<dbReference type="AlphaFoldDB" id="A0A0D1VR94"/>
<protein>
    <submittedName>
        <fullName evidence="1">Uncharacterized protein</fullName>
    </submittedName>
</protein>
<dbReference type="STRING" id="1016849.A0A0D1VR94"/>
<dbReference type="Proteomes" id="UP000053599">
    <property type="component" value="Unassembled WGS sequence"/>
</dbReference>
<gene>
    <name evidence="1" type="ORF">PV11_06180</name>
</gene>
<accession>A0A0D1VR94</accession>
<dbReference type="EMBL" id="KN846953">
    <property type="protein sequence ID" value="KIV78535.1"/>
    <property type="molecule type" value="Genomic_DNA"/>
</dbReference>